<dbReference type="PANTHER" id="PTHR30572:SF18">
    <property type="entry name" value="ABC-TYPE MACROLIDE FAMILY EXPORT SYSTEM PERMEASE COMPONENT 2"/>
    <property type="match status" value="1"/>
</dbReference>
<evidence type="ECO:0000259" key="7">
    <source>
        <dbReference type="Pfam" id="PF02687"/>
    </source>
</evidence>
<feature type="transmembrane region" description="Helical" evidence="6">
    <location>
        <begin position="338"/>
        <end position="366"/>
    </location>
</feature>
<feature type="domain" description="MacB-like periplasmic core" evidence="8">
    <location>
        <begin position="20"/>
        <end position="234"/>
    </location>
</feature>
<dbReference type="InterPro" id="IPR025857">
    <property type="entry name" value="MacB_PCD"/>
</dbReference>
<feature type="transmembrane region" description="Helical" evidence="6">
    <location>
        <begin position="386"/>
        <end position="410"/>
    </location>
</feature>
<feature type="domain" description="MacB-like periplasmic core" evidence="8">
    <location>
        <begin position="473"/>
        <end position="607"/>
    </location>
</feature>
<feature type="transmembrane region" description="Helical" evidence="6">
    <location>
        <begin position="437"/>
        <end position="456"/>
    </location>
</feature>
<sequence>MLRNYLSVAFRTLIKGKAYSVLTIFSLALGLSISVLIMLYVGDELSYDRFHKNAQRIYRINSDISFSQNWIKTAGAPTPMAVTLKADFPEIEETVRLGKYNSLLVKSDGESFWEESVLYADSTIFDVFTIPVIVGNPRTALVAPQSVVITERMAQKYFGTTDVLSRTLTFAGEDVREITAVIENIPPQSHFQADFILPLHVTDDAVTNKWTNHIFSTYLLLKPGIEPELVESKFEVVLQTYMDPALQQFFGTTLEETRKAGNGFEYTLIPLTRIHLYSDRPGELLPGGNIQYVYLFSAIAGFILLIAIFNFVNLTIARSFKRAREIGARKVLGSTRGALVAQFLSESLITTFLALGGGIMLIFLFLPVLNDLAAKQLLLSHFFNGSVALVLFLGTILVGLLAGAYPAFYLSSFKATSVVKGKIGVGIGSQHLGLRRILIIFQFSLSILLILGTLIVSGQLNYIQNKNLGFNKEQVLIVKTAESSEGEVRLFKEEALRSPWIETGTISGFLPITSRRGNDGWYPEGPTDQQYRVQMEEWRVDPEYIPTLQLELLQGRNFDRERTTDGKAAIINESAAKQLGYQQPVGKTIRKTGTEMLNIIGVVKDFNYESLRTEIAPLLLHQDNFLANSWEAVSFRLIPNDISTTLARLEQIWKGIAPEQPFAYSFLDEGFDAIYRTEQRIEKLFITFATIAILIACFGLFGLSAFTTEQRTKEIGVRKVFGASIPQLVALLLKEFLPLLLLANLLAWPVAWWVGQRWLENYVYRTSIELQIFVLVALGSGIVALATVSFQSIKAAQANPIISLRNE</sequence>
<keyword evidence="3 6" id="KW-0812">Transmembrane</keyword>
<evidence type="ECO:0000313" key="9">
    <source>
        <dbReference type="EMBL" id="MDN5217520.1"/>
    </source>
</evidence>
<reference evidence="9" key="1">
    <citation type="submission" date="2023-06" db="EMBL/GenBank/DDBJ databases">
        <title>Genomic of Agaribacillus aureum.</title>
        <authorList>
            <person name="Wang G."/>
        </authorList>
    </citation>
    <scope>NUCLEOTIDE SEQUENCE</scope>
    <source>
        <strain evidence="9">BMA12</strain>
    </source>
</reference>
<feature type="transmembrane region" description="Helical" evidence="6">
    <location>
        <begin position="21"/>
        <end position="42"/>
    </location>
</feature>
<organism evidence="9 10">
    <name type="scientific">Agaribacillus aureus</name>
    <dbReference type="NCBI Taxonomy" id="3051825"/>
    <lineage>
        <taxon>Bacteria</taxon>
        <taxon>Pseudomonadati</taxon>
        <taxon>Bacteroidota</taxon>
        <taxon>Cytophagia</taxon>
        <taxon>Cytophagales</taxon>
        <taxon>Splendidivirgaceae</taxon>
        <taxon>Agaribacillus</taxon>
    </lineage>
</organism>
<evidence type="ECO:0000256" key="1">
    <source>
        <dbReference type="ARBA" id="ARBA00004651"/>
    </source>
</evidence>
<dbReference type="Proteomes" id="UP001172083">
    <property type="component" value="Unassembled WGS sequence"/>
</dbReference>
<evidence type="ECO:0000256" key="6">
    <source>
        <dbReference type="SAM" id="Phobius"/>
    </source>
</evidence>
<gene>
    <name evidence="9" type="ORF">QQ020_35940</name>
</gene>
<dbReference type="InterPro" id="IPR003838">
    <property type="entry name" value="ABC3_permease_C"/>
</dbReference>
<dbReference type="InterPro" id="IPR050250">
    <property type="entry name" value="Macrolide_Exporter_MacB"/>
</dbReference>
<feature type="transmembrane region" description="Helical" evidence="6">
    <location>
        <begin position="728"/>
        <end position="750"/>
    </location>
</feature>
<evidence type="ECO:0000313" key="10">
    <source>
        <dbReference type="Proteomes" id="UP001172083"/>
    </source>
</evidence>
<keyword evidence="10" id="KW-1185">Reference proteome</keyword>
<evidence type="ECO:0000256" key="4">
    <source>
        <dbReference type="ARBA" id="ARBA00022989"/>
    </source>
</evidence>
<name>A0ABT8LLD4_9BACT</name>
<comment type="subcellular location">
    <subcellularLocation>
        <location evidence="1">Cell membrane</location>
        <topology evidence="1">Multi-pass membrane protein</topology>
    </subcellularLocation>
</comment>
<evidence type="ECO:0000256" key="2">
    <source>
        <dbReference type="ARBA" id="ARBA00022475"/>
    </source>
</evidence>
<accession>A0ABT8LLD4</accession>
<feature type="transmembrane region" description="Helical" evidence="6">
    <location>
        <begin position="292"/>
        <end position="317"/>
    </location>
</feature>
<dbReference type="Pfam" id="PF02687">
    <property type="entry name" value="FtsX"/>
    <property type="match status" value="2"/>
</dbReference>
<evidence type="ECO:0000256" key="3">
    <source>
        <dbReference type="ARBA" id="ARBA00022692"/>
    </source>
</evidence>
<keyword evidence="2" id="KW-1003">Cell membrane</keyword>
<dbReference type="PANTHER" id="PTHR30572">
    <property type="entry name" value="MEMBRANE COMPONENT OF TRANSPORTER-RELATED"/>
    <property type="match status" value="1"/>
</dbReference>
<feature type="domain" description="ABC3 transporter permease C-terminal" evidence="7">
    <location>
        <begin position="687"/>
        <end position="793"/>
    </location>
</feature>
<dbReference type="Pfam" id="PF12704">
    <property type="entry name" value="MacB_PCD"/>
    <property type="match status" value="2"/>
</dbReference>
<keyword evidence="4 6" id="KW-1133">Transmembrane helix</keyword>
<feature type="transmembrane region" description="Helical" evidence="6">
    <location>
        <begin position="770"/>
        <end position="790"/>
    </location>
</feature>
<evidence type="ECO:0000259" key="8">
    <source>
        <dbReference type="Pfam" id="PF12704"/>
    </source>
</evidence>
<feature type="domain" description="ABC3 transporter permease C-terminal" evidence="7">
    <location>
        <begin position="298"/>
        <end position="412"/>
    </location>
</feature>
<protein>
    <submittedName>
        <fullName evidence="9">ABC transporter permease</fullName>
    </submittedName>
</protein>
<comment type="caution">
    <text evidence="9">The sequence shown here is derived from an EMBL/GenBank/DDBJ whole genome shotgun (WGS) entry which is preliminary data.</text>
</comment>
<dbReference type="RefSeq" id="WP_346762855.1">
    <property type="nucleotide sequence ID" value="NZ_JAUJEB010000023.1"/>
</dbReference>
<dbReference type="EMBL" id="JAUJEB010000023">
    <property type="protein sequence ID" value="MDN5217520.1"/>
    <property type="molecule type" value="Genomic_DNA"/>
</dbReference>
<evidence type="ECO:0000256" key="5">
    <source>
        <dbReference type="ARBA" id="ARBA00023136"/>
    </source>
</evidence>
<feature type="transmembrane region" description="Helical" evidence="6">
    <location>
        <begin position="684"/>
        <end position="707"/>
    </location>
</feature>
<proteinExistence type="predicted"/>
<keyword evidence="5 6" id="KW-0472">Membrane</keyword>